<dbReference type="Gene3D" id="2.30.30.190">
    <property type="entry name" value="CAP Gly-rich-like domain"/>
    <property type="match status" value="1"/>
</dbReference>
<name>A0ABM5JR92_DIAVI</name>
<feature type="region of interest" description="Disordered" evidence="2">
    <location>
        <begin position="1017"/>
        <end position="1079"/>
    </location>
</feature>
<dbReference type="PANTHER" id="PTHR18916">
    <property type="entry name" value="DYNACTIN 1-RELATED MICROTUBULE-BINDING"/>
    <property type="match status" value="1"/>
</dbReference>
<feature type="compositionally biased region" description="Basic and acidic residues" evidence="2">
    <location>
        <begin position="220"/>
        <end position="230"/>
    </location>
</feature>
<evidence type="ECO:0000259" key="3">
    <source>
        <dbReference type="PROSITE" id="PS50245"/>
    </source>
</evidence>
<feature type="region of interest" description="Disordered" evidence="2">
    <location>
        <begin position="202"/>
        <end position="230"/>
    </location>
</feature>
<sequence>MSSAPKTGLSRIPTFGSRIPHAESKPVVVSATGTISTDSEITAKNIGNRVRVGDKEGILRFVGEVKFSKGVWCGIELSTSAGKNDGFVNGIRYFACPDRRGLMAPLAKVSLVNANCETIENASGPYSMLFINARQGRNHELERAVSHEELVQERIAKKFNISRHETTKKLHQNLNNTTTIDKKCLQQTTNLIIPKPIEINKKRSNDTIDSPKSESAALESENKNRKNEDIPKYFPIDKACENLLKDSSSEVKRRRTSNPKIQKLDALVLRSLNENIDKPSSLPQLKCSRSSIDSFGIGIYNSSTSEQTDGDTTLKILRLSGGKQDLNATTNFEDDSSKRDSLEFDESLGILTPDEMCSQFLNSQIRSPSLEEYDKNINDFFSSTNSNRKLDIDSPRDDSLGLIEEKLINLSMSKTKPLNLDVPQVKDNKEDVQSPNLTDYSLGIIDEQVFGNLTMKTNTVNMELPLDVEKSTLNRMEQTPSPEELPLDPTNLTEYSLGVIDEHVLSNLTMKTDTTVNMELPLDAEKSALTRMEQTPSPEELPLDPTPIVECDPKTEPSKSKTSNSFINSITSITSLDTGYQGDGEMSRPASRGADNSPLTRRPLPRPQCRRVDPMTDSDFYTESDADNHEENHLRGDRRVQIIDGTLYGIDPQAAADIYVNNRENMDSSGIFTDIETNTRNEDDFIRMEVPDVSPSDTSSKTISENSQDNIQQIIEKSAEKKAEQAISKDNPKKRNAPSPGISSPSSFSSPRHGAKDDSAAKKYKMPKREVVSKVKAMIDPPNEQNNEKKTVKKPAGRWDAVMSKISKNEQNKTNLKEVKSKVFNAVNNNTAVPQRKAVTRSPGSQKNPNSKLTASSSATTRTELTDNKTKISPRLQSRLINTTKSKTTLTGRIIPTKSSAISQFSRSTSAAALQNGQKSTNIKLNGNSSVSPVALKRPSRASTAVNMVERRRIRNRPNSGPSPKTIAGINLESSIHSSLSDVSAATLPPTNKPIGSAKKRADVVQVTQVLTANKLPARAQQNTAAENKKNATLHSSPTTDPKTRRTIFSSKDKKPSTIKECTRGTIKGGRTSPTVRPPATIRVPQVKQPPVAEALAVLVQHLVFNVQAYQVPNLKRQVEKLRIESDEIKLAYQQLEEALSQEKLQHSRAIEDERKRYQSDATLIIEKHRHEVSELNQHYAELEQQILSEKENTHQALCKQHEEQLSTVKKEFDKLQRTHEESLDILREENDSIREQIDEKQMEIDRIKHESKKLKDDYETKETVLKEHNHKLKQQLNKIEGDFEERLKGLVEENKRLREENDRLLSYGDDKGISVQEVQSLRVVLELKQNEVTDLRKSLAEANQRAELLEGAEERARVLNARCEDLQLQLERKADSEKCLVQENRKLHDSFKEENNQNRRLSQRIEEFQWKLKQNTEVLNKVMERAEESVFNRSLISSSFNEKHSSTRLSLERAMSFRERSYSRRYSNNGDDLIDRKSPPTSPKVKSMVEKSDSVSYVLEMDESPEVVASRIVRGSFRNTTPSKNTPTKSPSNKRPRIRNPLSQSSSSGAIISTNRNELDRPRSANSRNGDSDNDSVFMWSPNIKYDEHQDESYESSNSSMKLEDHDHLDLDEDNDDDLPLPALPSELDRRNGAQALLPSPKHLAGEAMISESNSEDESTSSSQL</sequence>
<evidence type="ECO:0000256" key="2">
    <source>
        <dbReference type="SAM" id="MobiDB-lite"/>
    </source>
</evidence>
<feature type="compositionally biased region" description="Basic and acidic residues" evidence="2">
    <location>
        <begin position="202"/>
        <end position="212"/>
    </location>
</feature>
<feature type="region of interest" description="Disordered" evidence="2">
    <location>
        <begin position="1460"/>
        <end position="1491"/>
    </location>
</feature>
<dbReference type="GeneID" id="114343874"/>
<reference evidence="4" key="1">
    <citation type="submission" date="2025-05" db="UniProtKB">
        <authorList>
            <consortium name="EnsemblMetazoa"/>
        </authorList>
    </citation>
    <scope>IDENTIFICATION</scope>
</reference>
<feature type="compositionally biased region" description="Low complexity" evidence="2">
    <location>
        <begin position="1520"/>
        <end position="1532"/>
    </location>
</feature>
<keyword evidence="5" id="KW-1185">Reference proteome</keyword>
<feature type="region of interest" description="Disordered" evidence="2">
    <location>
        <begin position="531"/>
        <end position="633"/>
    </location>
</feature>
<feature type="region of interest" description="Disordered" evidence="2">
    <location>
        <begin position="830"/>
        <end position="876"/>
    </location>
</feature>
<dbReference type="InterPro" id="IPR000938">
    <property type="entry name" value="CAP-Gly_domain"/>
</dbReference>
<feature type="compositionally biased region" description="Low complexity" evidence="2">
    <location>
        <begin position="738"/>
        <end position="751"/>
    </location>
</feature>
<organism evidence="4 5">
    <name type="scientific">Diabrotica virgifera virgifera</name>
    <name type="common">western corn rootworm</name>
    <dbReference type="NCBI Taxonomy" id="50390"/>
    <lineage>
        <taxon>Eukaryota</taxon>
        <taxon>Metazoa</taxon>
        <taxon>Ecdysozoa</taxon>
        <taxon>Arthropoda</taxon>
        <taxon>Hexapoda</taxon>
        <taxon>Insecta</taxon>
        <taxon>Pterygota</taxon>
        <taxon>Neoptera</taxon>
        <taxon>Endopterygota</taxon>
        <taxon>Coleoptera</taxon>
        <taxon>Polyphaga</taxon>
        <taxon>Cucujiformia</taxon>
        <taxon>Chrysomeloidea</taxon>
        <taxon>Chrysomelidae</taxon>
        <taxon>Galerucinae</taxon>
        <taxon>Diabroticina</taxon>
        <taxon>Diabroticites</taxon>
        <taxon>Diabrotica</taxon>
    </lineage>
</organism>
<evidence type="ECO:0000256" key="1">
    <source>
        <dbReference type="SAM" id="Coils"/>
    </source>
</evidence>
<dbReference type="InterPro" id="IPR036859">
    <property type="entry name" value="CAP-Gly_dom_sf"/>
</dbReference>
<dbReference type="PROSITE" id="PS50245">
    <property type="entry name" value="CAP_GLY_2"/>
    <property type="match status" value="1"/>
</dbReference>
<evidence type="ECO:0000313" key="4">
    <source>
        <dbReference type="EnsemblMetazoa" id="XP_050500455.1"/>
    </source>
</evidence>
<protein>
    <recommendedName>
        <fullName evidence="3">CAP-Gly domain-containing protein</fullName>
    </recommendedName>
</protein>
<dbReference type="Pfam" id="PF01302">
    <property type="entry name" value="CAP_GLY"/>
    <property type="match status" value="1"/>
</dbReference>
<feature type="compositionally biased region" description="Polar residues" evidence="2">
    <location>
        <begin position="1020"/>
        <end position="1041"/>
    </location>
</feature>
<feature type="compositionally biased region" description="Acidic residues" evidence="2">
    <location>
        <begin position="1611"/>
        <end position="1620"/>
    </location>
</feature>
<feature type="domain" description="CAP-Gly" evidence="3">
    <location>
        <begin position="63"/>
        <end position="105"/>
    </location>
</feature>
<feature type="compositionally biased region" description="Polar residues" evidence="2">
    <location>
        <begin position="842"/>
        <end position="863"/>
    </location>
</feature>
<feature type="region of interest" description="Disordered" evidence="2">
    <location>
        <begin position="1511"/>
        <end position="1666"/>
    </location>
</feature>
<dbReference type="RefSeq" id="XP_050500455.1">
    <property type="nucleotide sequence ID" value="XM_050644498.1"/>
</dbReference>
<feature type="compositionally biased region" description="Polar residues" evidence="2">
    <location>
        <begin position="695"/>
        <end position="715"/>
    </location>
</feature>
<dbReference type="Proteomes" id="UP001652700">
    <property type="component" value="Unplaced"/>
</dbReference>
<keyword evidence="1" id="KW-0175">Coiled coil</keyword>
<dbReference type="EnsemblMetazoa" id="XM_050644498.1">
    <property type="protein sequence ID" value="XP_050500455.1"/>
    <property type="gene ID" value="LOC114343874"/>
</dbReference>
<feature type="compositionally biased region" description="Low complexity" evidence="2">
    <location>
        <begin position="560"/>
        <end position="575"/>
    </location>
</feature>
<feature type="compositionally biased region" description="Basic and acidic residues" evidence="2">
    <location>
        <begin position="754"/>
        <end position="773"/>
    </location>
</feature>
<accession>A0ABM5JR92</accession>
<feature type="compositionally biased region" description="Basic and acidic residues" evidence="2">
    <location>
        <begin position="1051"/>
        <end position="1063"/>
    </location>
</feature>
<proteinExistence type="predicted"/>
<dbReference type="PANTHER" id="PTHR18916:SF93">
    <property type="entry name" value="RESTIN HOMOLOG"/>
    <property type="match status" value="1"/>
</dbReference>
<evidence type="ECO:0000313" key="5">
    <source>
        <dbReference type="Proteomes" id="UP001652700"/>
    </source>
</evidence>
<dbReference type="SMART" id="SM01052">
    <property type="entry name" value="CAP_GLY"/>
    <property type="match status" value="1"/>
</dbReference>
<feature type="region of interest" description="Disordered" evidence="2">
    <location>
        <begin position="682"/>
        <end position="799"/>
    </location>
</feature>
<feature type="coiled-coil region" evidence="1">
    <location>
        <begin position="1112"/>
        <end position="1412"/>
    </location>
</feature>
<dbReference type="SUPFAM" id="SSF74924">
    <property type="entry name" value="Cap-Gly domain"/>
    <property type="match status" value="1"/>
</dbReference>